<protein>
    <submittedName>
        <fullName evidence="1">Uncharacterized protein</fullName>
    </submittedName>
</protein>
<evidence type="ECO:0000313" key="1">
    <source>
        <dbReference type="EMBL" id="MCG2616012.1"/>
    </source>
</evidence>
<evidence type="ECO:0000313" key="2">
    <source>
        <dbReference type="Proteomes" id="UP001165367"/>
    </source>
</evidence>
<organism evidence="1 2">
    <name type="scientific">Terrimonas ginsenosidimutans</name>
    <dbReference type="NCBI Taxonomy" id="2908004"/>
    <lineage>
        <taxon>Bacteria</taxon>
        <taxon>Pseudomonadati</taxon>
        <taxon>Bacteroidota</taxon>
        <taxon>Chitinophagia</taxon>
        <taxon>Chitinophagales</taxon>
        <taxon>Chitinophagaceae</taxon>
        <taxon>Terrimonas</taxon>
    </lineage>
</organism>
<sequence length="123" mass="13666">MHYLADQRGQAVGLLYQNILLDTYGTVVLGVILGNCVFDGRGAARAKYFRHTLFDMEGSILAKENGFVQHVKLDTTAVMQTAWEIIQTITDHQCPMIDPSENWSSVPVLEHFAGKPVLEAEMA</sequence>
<reference evidence="1" key="1">
    <citation type="submission" date="2022-01" db="EMBL/GenBank/DDBJ databases">
        <authorList>
            <person name="Jo J.-H."/>
            <person name="Im W.-T."/>
        </authorList>
    </citation>
    <scope>NUCLEOTIDE SEQUENCE</scope>
    <source>
        <strain evidence="1">NA20</strain>
    </source>
</reference>
<name>A0ABS9KUI5_9BACT</name>
<comment type="caution">
    <text evidence="1">The sequence shown here is derived from an EMBL/GenBank/DDBJ whole genome shotgun (WGS) entry which is preliminary data.</text>
</comment>
<dbReference type="Proteomes" id="UP001165367">
    <property type="component" value="Unassembled WGS sequence"/>
</dbReference>
<dbReference type="EMBL" id="JAKLTR010000011">
    <property type="protein sequence ID" value="MCG2616012.1"/>
    <property type="molecule type" value="Genomic_DNA"/>
</dbReference>
<proteinExistence type="predicted"/>
<gene>
    <name evidence="1" type="ORF">LZZ85_17070</name>
</gene>
<dbReference type="RefSeq" id="WP_237874550.1">
    <property type="nucleotide sequence ID" value="NZ_JAKLTR010000011.1"/>
</dbReference>
<keyword evidence="2" id="KW-1185">Reference proteome</keyword>
<accession>A0ABS9KUI5</accession>